<comment type="caution">
    <text evidence="2">The sequence shown here is derived from an EMBL/GenBank/DDBJ whole genome shotgun (WGS) entry which is preliminary data.</text>
</comment>
<dbReference type="PANTHER" id="PTHR48100">
    <property type="entry name" value="BROAD-SPECIFICITY PHOSPHATASE YOR283W-RELATED"/>
    <property type="match status" value="1"/>
</dbReference>
<gene>
    <name evidence="2" type="ORF">I9W82_000585</name>
</gene>
<dbReference type="Gene3D" id="3.40.50.1240">
    <property type="entry name" value="Phosphoglycerate mutase-like"/>
    <property type="match status" value="1"/>
</dbReference>
<dbReference type="AlphaFoldDB" id="A0A8H7ZIX9"/>
<dbReference type="RefSeq" id="XP_067550610.1">
    <property type="nucleotide sequence ID" value="XM_067694965.1"/>
</dbReference>
<dbReference type="SMART" id="SM00855">
    <property type="entry name" value="PGAM"/>
    <property type="match status" value="1"/>
</dbReference>
<keyword evidence="3" id="KW-1185">Reference proteome</keyword>
<name>A0A8H7ZIX9_9ASCO</name>
<proteinExistence type="predicted"/>
<dbReference type="InterPro" id="IPR050275">
    <property type="entry name" value="PGM_Phosphatase"/>
</dbReference>
<keyword evidence="1" id="KW-0732">Signal</keyword>
<dbReference type="Pfam" id="PF00300">
    <property type="entry name" value="His_Phos_1"/>
    <property type="match status" value="1"/>
</dbReference>
<evidence type="ECO:0000313" key="2">
    <source>
        <dbReference type="EMBL" id="KAG5421494.1"/>
    </source>
</evidence>
<protein>
    <submittedName>
        <fullName evidence="2">PMU1</fullName>
    </submittedName>
</protein>
<accession>A0A8H7ZIX9</accession>
<dbReference type="OrthoDB" id="496981at2759"/>
<evidence type="ECO:0000313" key="3">
    <source>
        <dbReference type="Proteomes" id="UP000669133"/>
    </source>
</evidence>
<feature type="signal peptide" evidence="1">
    <location>
        <begin position="1"/>
        <end position="18"/>
    </location>
</feature>
<dbReference type="GO" id="GO:0005737">
    <property type="term" value="C:cytoplasm"/>
    <property type="evidence" value="ECO:0007669"/>
    <property type="project" value="TreeGrafter"/>
</dbReference>
<dbReference type="GO" id="GO:0016791">
    <property type="term" value="F:phosphatase activity"/>
    <property type="evidence" value="ECO:0007669"/>
    <property type="project" value="TreeGrafter"/>
</dbReference>
<dbReference type="CDD" id="cd07067">
    <property type="entry name" value="HP_PGM_like"/>
    <property type="match status" value="1"/>
</dbReference>
<evidence type="ECO:0000256" key="1">
    <source>
        <dbReference type="SAM" id="SignalP"/>
    </source>
</evidence>
<dbReference type="SUPFAM" id="SSF53254">
    <property type="entry name" value="Phosphoglycerate mutase-like"/>
    <property type="match status" value="1"/>
</dbReference>
<feature type="chain" id="PRO_5034568458" evidence="1">
    <location>
        <begin position="19"/>
        <end position="342"/>
    </location>
</feature>
<dbReference type="EMBL" id="JAEOAQ010000001">
    <property type="protein sequence ID" value="KAG5421494.1"/>
    <property type="molecule type" value="Genomic_DNA"/>
</dbReference>
<reference evidence="2 3" key="1">
    <citation type="submission" date="2020-12" db="EMBL/GenBank/DDBJ databases">
        <title>Effect of drift, selection, and recombination on the evolution of hybrid genomes in Candida yeast pathogens.</title>
        <authorList>
            <person name="Mixao V."/>
            <person name="Ksiezopolska E."/>
            <person name="Saus E."/>
            <person name="Boekhout T."/>
            <person name="Gacser A."/>
            <person name="Gabaldon T."/>
        </authorList>
    </citation>
    <scope>NUCLEOTIDE SEQUENCE [LARGE SCALE GENOMIC DNA]</scope>
    <source>
        <strain evidence="2 3">BP57</strain>
    </source>
</reference>
<dbReference type="Proteomes" id="UP000669133">
    <property type="component" value="Unassembled WGS sequence"/>
</dbReference>
<dbReference type="GeneID" id="93649214"/>
<sequence>MISTLATSALVFVNLAFAAQPNYLPTFDSSKEFFQQSNPLIPDFLVDNSKFGLNDNYGWSDVVSSLKPNQKLFFLQRHGEGWHNIAQQKLGIDLIDWQCYWSLQKGKDGIEWYDAELTPKGHEQIKKLVNQIRNTTAFPHPDKFYVSPLRRTLETWQETWLNLPHKTATIKEFARELYGIDSESQRHDRSYIEQHFPGFNFEDGFQSEDVLWSPIYREGLENIYYRAASLLTDIFQDAKDDKVISVVAHGGILNAVLAVVQHRLYNIPTGGVIPVVIEIQDNKKIYPLDNAFMNFFWWCPLSQPNITTSVNDGSTVVTTVSASYSTPSGSASPVSITAYKSS</sequence>
<organism evidence="2 3">
    <name type="scientific">Candida metapsilosis</name>
    <dbReference type="NCBI Taxonomy" id="273372"/>
    <lineage>
        <taxon>Eukaryota</taxon>
        <taxon>Fungi</taxon>
        <taxon>Dikarya</taxon>
        <taxon>Ascomycota</taxon>
        <taxon>Saccharomycotina</taxon>
        <taxon>Pichiomycetes</taxon>
        <taxon>Debaryomycetaceae</taxon>
        <taxon>Candida/Lodderomyces clade</taxon>
        <taxon>Candida</taxon>
    </lineage>
</organism>
<dbReference type="InterPro" id="IPR029033">
    <property type="entry name" value="His_PPase_superfam"/>
</dbReference>
<dbReference type="InterPro" id="IPR013078">
    <property type="entry name" value="His_Pase_superF_clade-1"/>
</dbReference>
<dbReference type="PANTHER" id="PTHR48100:SF1">
    <property type="entry name" value="HISTIDINE PHOSPHATASE FAMILY PROTEIN-RELATED"/>
    <property type="match status" value="1"/>
</dbReference>